<evidence type="ECO:0000256" key="4">
    <source>
        <dbReference type="ARBA" id="ARBA00023002"/>
    </source>
</evidence>
<evidence type="ECO:0000313" key="10">
    <source>
        <dbReference type="Proteomes" id="UP000220840"/>
    </source>
</evidence>
<keyword evidence="6" id="KW-0411">Iron-sulfur</keyword>
<dbReference type="PANTHER" id="PTHR32439">
    <property type="entry name" value="FERREDOXIN--NITRITE REDUCTASE, CHLOROPLASTIC"/>
    <property type="match status" value="1"/>
</dbReference>
<dbReference type="GO" id="GO:0016491">
    <property type="term" value="F:oxidoreductase activity"/>
    <property type="evidence" value="ECO:0007669"/>
    <property type="project" value="UniProtKB-KW"/>
</dbReference>
<evidence type="ECO:0000259" key="7">
    <source>
        <dbReference type="Pfam" id="PF01077"/>
    </source>
</evidence>
<evidence type="ECO:0000256" key="3">
    <source>
        <dbReference type="ARBA" id="ARBA00022723"/>
    </source>
</evidence>
<sequence length="515" mass="59062">MDDLKKELLKEIEEFRKVGHKFLENEISIMEFKKVSGGMGVYAQRNKNGFMIRLRIPSGITSKKQMKWILDTAKKYGLEKVHLTTREAIQFHDLTIDEVCDLMKEALEENIYTRGAGGNYPRNVAISPLAGVDRFEAFDVTPYALIVNNHFLKKITSYKLPRKLKVSFSSSNMDCGHCNITDLGFLATIKDHKKYFKVYLGGGLGANPKLSIEYPKLIDPSVVLYHVEAMTKLFIEQGDYENKHKARIRYIVERMGKEEFLKCYQEKLDDVMKDEDLTLDLHPIEIDKEGKETEINNQRLYAQKQNGLYSVYFHPFGGQLHLKDLEDILDCIEDMKQVELRLTMTEGIYIRNLNGDEAGKVLDITEGRGGETHLEQSVSCIGVPTCQIGICESQKTLFNILEYFREKSYKKDVLPRVHLSGCMNSCGIHEASMIGFAGSRKRIDGELKDVFELHINGSFEEGNARLGKVYGSILSEKIPEFLYELAIKVEEKNVNFEEFVDKYENELKDLVKIYS</sequence>
<evidence type="ECO:0000259" key="8">
    <source>
        <dbReference type="Pfam" id="PF03460"/>
    </source>
</evidence>
<dbReference type="InterPro" id="IPR006067">
    <property type="entry name" value="NO2/SO3_Rdtase_4Fe4S_dom"/>
</dbReference>
<dbReference type="Gene3D" id="3.30.413.10">
    <property type="entry name" value="Sulfite Reductase Hemoprotein, domain 1"/>
    <property type="match status" value="2"/>
</dbReference>
<dbReference type="InterPro" id="IPR045854">
    <property type="entry name" value="NO2/SO3_Rdtase_4Fe4S_sf"/>
</dbReference>
<dbReference type="Pfam" id="PF01077">
    <property type="entry name" value="NIR_SIR"/>
    <property type="match status" value="1"/>
</dbReference>
<dbReference type="Pfam" id="PF03460">
    <property type="entry name" value="NIR_SIR_ferr"/>
    <property type="match status" value="2"/>
</dbReference>
<evidence type="ECO:0000256" key="5">
    <source>
        <dbReference type="ARBA" id="ARBA00023004"/>
    </source>
</evidence>
<dbReference type="InterPro" id="IPR005117">
    <property type="entry name" value="NiRdtase/SiRdtase_haem-b_fer"/>
</dbReference>
<dbReference type="SUPFAM" id="SSF55124">
    <property type="entry name" value="Nitrite/Sulfite reductase N-terminal domain-like"/>
    <property type="match status" value="2"/>
</dbReference>
<proteinExistence type="predicted"/>
<dbReference type="InterPro" id="IPR051329">
    <property type="entry name" value="NIR_SIR_4Fe-4S"/>
</dbReference>
<dbReference type="InterPro" id="IPR036136">
    <property type="entry name" value="Nit/Sulf_reduc_fer-like_dom_sf"/>
</dbReference>
<dbReference type="GO" id="GO:0051539">
    <property type="term" value="F:4 iron, 4 sulfur cluster binding"/>
    <property type="evidence" value="ECO:0007669"/>
    <property type="project" value="UniProtKB-KW"/>
</dbReference>
<protein>
    <submittedName>
        <fullName evidence="9">Ferredoxin--nitrite reductase</fullName>
    </submittedName>
</protein>
<keyword evidence="3" id="KW-0479">Metal-binding</keyword>
<accession>A0A2A7MKV6</accession>
<keyword evidence="5" id="KW-0408">Iron</keyword>
<dbReference type="STRING" id="137838.GCA_001458595_03639"/>
<evidence type="ECO:0000256" key="2">
    <source>
        <dbReference type="ARBA" id="ARBA00022617"/>
    </source>
</evidence>
<dbReference type="GO" id="GO:0020037">
    <property type="term" value="F:heme binding"/>
    <property type="evidence" value="ECO:0007669"/>
    <property type="project" value="InterPro"/>
</dbReference>
<gene>
    <name evidence="9" type="ORF">CQ394_10760</name>
</gene>
<comment type="caution">
    <text evidence="9">The sequence shown here is derived from an EMBL/GenBank/DDBJ whole genome shotgun (WGS) entry which is preliminary data.</text>
</comment>
<dbReference type="Gene3D" id="3.90.480.10">
    <property type="entry name" value="Sulfite Reductase Hemoprotein,Domain 2"/>
    <property type="match status" value="1"/>
</dbReference>
<reference evidence="9 10" key="1">
    <citation type="submission" date="2017-10" db="EMBL/GenBank/DDBJ databases">
        <title>Effective Description of Clostridium neonatale sp. nov. linked to necrotizing enterocolitis in neonates and a clarification of species assignable to the genus Clostridium (Prazmowski 1880) emend. Lawson and Rainey 2016.</title>
        <authorList>
            <person name="Bernard K."/>
            <person name="Burdz T."/>
            <person name="Wiebe D."/>
            <person name="Balcewich B."/>
            <person name="Alfa M."/>
            <person name="Bernier A.-M."/>
        </authorList>
    </citation>
    <scope>NUCLEOTIDE SEQUENCE [LARGE SCALE GENOMIC DNA]</scope>
    <source>
        <strain evidence="9 10">LCDC99A005</strain>
    </source>
</reference>
<dbReference type="EMBL" id="PDCJ01000001">
    <property type="protein sequence ID" value="PEG32147.1"/>
    <property type="molecule type" value="Genomic_DNA"/>
</dbReference>
<keyword evidence="10" id="KW-1185">Reference proteome</keyword>
<feature type="domain" description="Nitrite/sulphite reductase 4Fe-4S" evidence="7">
    <location>
        <begin position="118"/>
        <end position="269"/>
    </location>
</feature>
<evidence type="ECO:0000256" key="1">
    <source>
        <dbReference type="ARBA" id="ARBA00022485"/>
    </source>
</evidence>
<dbReference type="Proteomes" id="UP000220840">
    <property type="component" value="Unassembled WGS sequence"/>
</dbReference>
<evidence type="ECO:0000256" key="6">
    <source>
        <dbReference type="ARBA" id="ARBA00023014"/>
    </source>
</evidence>
<feature type="domain" description="Nitrite/Sulfite reductase ferredoxin-like" evidence="8">
    <location>
        <begin position="42"/>
        <end position="108"/>
    </location>
</feature>
<name>A0A2A7MKV6_9CLOT</name>
<organism evidence="9 10">
    <name type="scientific">Clostridium neonatale</name>
    <dbReference type="NCBI Taxonomy" id="137838"/>
    <lineage>
        <taxon>Bacteria</taxon>
        <taxon>Bacillati</taxon>
        <taxon>Bacillota</taxon>
        <taxon>Clostridia</taxon>
        <taxon>Eubacteriales</taxon>
        <taxon>Clostridiaceae</taxon>
        <taxon>Clostridium</taxon>
    </lineage>
</organism>
<feature type="domain" description="Nitrite/Sulfite reductase ferredoxin-like" evidence="8">
    <location>
        <begin position="301"/>
        <end position="364"/>
    </location>
</feature>
<keyword evidence="2" id="KW-0349">Heme</keyword>
<keyword evidence="4" id="KW-0560">Oxidoreductase</keyword>
<dbReference type="PANTHER" id="PTHR32439:SF9">
    <property type="entry name" value="BLR3264 PROTEIN"/>
    <property type="match status" value="1"/>
</dbReference>
<dbReference type="GO" id="GO:0046872">
    <property type="term" value="F:metal ion binding"/>
    <property type="evidence" value="ECO:0007669"/>
    <property type="project" value="UniProtKB-KW"/>
</dbReference>
<dbReference type="OrthoDB" id="9803707at2"/>
<evidence type="ECO:0000313" key="9">
    <source>
        <dbReference type="EMBL" id="PEG32147.1"/>
    </source>
</evidence>
<dbReference type="AlphaFoldDB" id="A0A2A7MKV6"/>
<dbReference type="RefSeq" id="WP_058296293.1">
    <property type="nucleotide sequence ID" value="NZ_CAMRXB010000027.1"/>
</dbReference>
<keyword evidence="1" id="KW-0004">4Fe-4S</keyword>
<dbReference type="SUPFAM" id="SSF56014">
    <property type="entry name" value="Nitrite and sulphite reductase 4Fe-4S domain-like"/>
    <property type="match status" value="2"/>
</dbReference>